<keyword evidence="4" id="KW-0804">Transcription</keyword>
<dbReference type="PRINTS" id="PR00039">
    <property type="entry name" value="HTHLYSR"/>
</dbReference>
<keyword evidence="3" id="KW-0238">DNA-binding</keyword>
<dbReference type="InterPro" id="IPR000847">
    <property type="entry name" value="LysR_HTH_N"/>
</dbReference>
<evidence type="ECO:0000256" key="4">
    <source>
        <dbReference type="ARBA" id="ARBA00023163"/>
    </source>
</evidence>
<dbReference type="InterPro" id="IPR005119">
    <property type="entry name" value="LysR_subst-bd"/>
</dbReference>
<reference evidence="7 8" key="1">
    <citation type="journal article" date="2017" name="Int. J. Syst. Evol. Microbiol.">
        <title>Achromobacter aloeverae sp. nov., isolated from the root of Aloe vera (L.) Burm.f.</title>
        <authorList>
            <person name="Kuncharoen N."/>
            <person name="Muramatsu Y."/>
            <person name="Shibata C."/>
            <person name="Kamakura Y."/>
            <person name="Nakagawa Y."/>
            <person name="Tanasupawat S."/>
        </authorList>
    </citation>
    <scope>NUCLEOTIDE SEQUENCE [LARGE SCALE GENOMIC DNA]</scope>
    <source>
        <strain evidence="7 8">AVA-1</strain>
    </source>
</reference>
<comment type="similarity">
    <text evidence="1">Belongs to the LysR transcriptional regulatory family.</text>
</comment>
<evidence type="ECO:0000256" key="5">
    <source>
        <dbReference type="SAM" id="MobiDB-lite"/>
    </source>
</evidence>
<keyword evidence="2" id="KW-0805">Transcription regulation</keyword>
<organism evidence="7 8">
    <name type="scientific">Achromobacter aloeverae</name>
    <dbReference type="NCBI Taxonomy" id="1750518"/>
    <lineage>
        <taxon>Bacteria</taxon>
        <taxon>Pseudomonadati</taxon>
        <taxon>Pseudomonadota</taxon>
        <taxon>Betaproteobacteria</taxon>
        <taxon>Burkholderiales</taxon>
        <taxon>Alcaligenaceae</taxon>
        <taxon>Achromobacter</taxon>
    </lineage>
</organism>
<dbReference type="GO" id="GO:0003677">
    <property type="term" value="F:DNA binding"/>
    <property type="evidence" value="ECO:0007669"/>
    <property type="project" value="UniProtKB-KW"/>
</dbReference>
<evidence type="ECO:0000259" key="6">
    <source>
        <dbReference type="PROSITE" id="PS50931"/>
    </source>
</evidence>
<feature type="domain" description="HTH lysR-type" evidence="6">
    <location>
        <begin position="34"/>
        <end position="91"/>
    </location>
</feature>
<evidence type="ECO:0000313" key="8">
    <source>
        <dbReference type="Proteomes" id="UP000290849"/>
    </source>
</evidence>
<evidence type="ECO:0000313" key="7">
    <source>
        <dbReference type="EMBL" id="RXN83637.1"/>
    </source>
</evidence>
<dbReference type="Pfam" id="PF00126">
    <property type="entry name" value="HTH_1"/>
    <property type="match status" value="1"/>
</dbReference>
<sequence>MKSSSSVGSSSVGSRSAGSNPAGNGVSGLFRSRVRLRHLQCFVTVAQTGHLGRAGDQLGLTQPAVSKTLTELEAMTGTRLLARHRAGTSLTAEGMRLLRHALRVLEGLDAAADSLDERGARPAECVRVGALPSIVPALLLDVVNRYRQRHPDVTLTVSTGMNRLLIDRLKADVFDLVLGRMDDPAAMEGLWFESLGPEPLLFAVGAGHPLARSSATLADVLRWPLVVPAHGSIPRHSLESLLARHGLALPNGCLETADAYLGNLVTRTTDSVWAAPTSAIKRLAAEGELAVLPISTQGTEEPIGLLRRADRALHPSAEAYAREVRTIAAAAHAT</sequence>
<dbReference type="FunFam" id="1.10.10.10:FF:000001">
    <property type="entry name" value="LysR family transcriptional regulator"/>
    <property type="match status" value="1"/>
</dbReference>
<dbReference type="Pfam" id="PF03466">
    <property type="entry name" value="LysR_substrate"/>
    <property type="match status" value="1"/>
</dbReference>
<dbReference type="PANTHER" id="PTHR30419">
    <property type="entry name" value="HTH-TYPE TRANSCRIPTIONAL REGULATOR YBHD"/>
    <property type="match status" value="1"/>
</dbReference>
<protein>
    <submittedName>
        <fullName evidence="7">LysR family transcriptional regulator</fullName>
    </submittedName>
</protein>
<dbReference type="EMBL" id="PYAL01000009">
    <property type="protein sequence ID" value="RXN83637.1"/>
    <property type="molecule type" value="Genomic_DNA"/>
</dbReference>
<comment type="caution">
    <text evidence="7">The sequence shown here is derived from an EMBL/GenBank/DDBJ whole genome shotgun (WGS) entry which is preliminary data.</text>
</comment>
<feature type="region of interest" description="Disordered" evidence="5">
    <location>
        <begin position="1"/>
        <end position="24"/>
    </location>
</feature>
<dbReference type="Gene3D" id="3.40.190.290">
    <property type="match status" value="1"/>
</dbReference>
<dbReference type="SUPFAM" id="SSF46785">
    <property type="entry name" value="Winged helix' DNA-binding domain"/>
    <property type="match status" value="1"/>
</dbReference>
<evidence type="ECO:0000256" key="3">
    <source>
        <dbReference type="ARBA" id="ARBA00023125"/>
    </source>
</evidence>
<evidence type="ECO:0000256" key="2">
    <source>
        <dbReference type="ARBA" id="ARBA00023015"/>
    </source>
</evidence>
<dbReference type="InterPro" id="IPR050950">
    <property type="entry name" value="HTH-type_LysR_regulators"/>
</dbReference>
<proteinExistence type="inferred from homology"/>
<dbReference type="OrthoDB" id="9814165at2"/>
<keyword evidence="8" id="KW-1185">Reference proteome</keyword>
<dbReference type="PROSITE" id="PS50931">
    <property type="entry name" value="HTH_LYSR"/>
    <property type="match status" value="1"/>
</dbReference>
<dbReference type="SUPFAM" id="SSF53850">
    <property type="entry name" value="Periplasmic binding protein-like II"/>
    <property type="match status" value="1"/>
</dbReference>
<dbReference type="InterPro" id="IPR036388">
    <property type="entry name" value="WH-like_DNA-bd_sf"/>
</dbReference>
<dbReference type="AlphaFoldDB" id="A0A4V1MRE3"/>
<accession>A0A4V1MRE3</accession>
<dbReference type="GO" id="GO:0003700">
    <property type="term" value="F:DNA-binding transcription factor activity"/>
    <property type="evidence" value="ECO:0007669"/>
    <property type="project" value="InterPro"/>
</dbReference>
<dbReference type="Proteomes" id="UP000290849">
    <property type="component" value="Unassembled WGS sequence"/>
</dbReference>
<dbReference type="Gene3D" id="1.10.10.10">
    <property type="entry name" value="Winged helix-like DNA-binding domain superfamily/Winged helix DNA-binding domain"/>
    <property type="match status" value="1"/>
</dbReference>
<dbReference type="GO" id="GO:0005829">
    <property type="term" value="C:cytosol"/>
    <property type="evidence" value="ECO:0007669"/>
    <property type="project" value="TreeGrafter"/>
</dbReference>
<feature type="compositionally biased region" description="Low complexity" evidence="5">
    <location>
        <begin position="1"/>
        <end position="19"/>
    </location>
</feature>
<evidence type="ECO:0000256" key="1">
    <source>
        <dbReference type="ARBA" id="ARBA00009437"/>
    </source>
</evidence>
<dbReference type="PANTHER" id="PTHR30419:SF8">
    <property type="entry name" value="NITROGEN ASSIMILATION TRANSCRIPTIONAL ACTIVATOR-RELATED"/>
    <property type="match status" value="1"/>
</dbReference>
<name>A0A4V1MRE3_9BURK</name>
<gene>
    <name evidence="7" type="ORF">C7R54_25490</name>
</gene>
<dbReference type="InterPro" id="IPR036390">
    <property type="entry name" value="WH_DNA-bd_sf"/>
</dbReference>